<dbReference type="EMBL" id="JAPNOA010000058">
    <property type="protein sequence ID" value="MCY0966925.1"/>
    <property type="molecule type" value="Genomic_DNA"/>
</dbReference>
<keyword evidence="5" id="KW-0136">Cellulose degradation</keyword>
<dbReference type="Pfam" id="PF01270">
    <property type="entry name" value="Glyco_hydro_8"/>
    <property type="match status" value="1"/>
</dbReference>
<sequence>MTGLKGIIGCVLVALLTACGADKPAAMTDNGWQQYRSQFVSTDGAVLDTGNKNISHSEGQGYAMMMAVAWGDEAGFHTLWQWTRSHLQVRDDYLFAWSWTPQEGVQDKNNATDGDLLIAWALYQAGRAWGNDEYTALARNIVADIRRLLVKTVGNNTVLLPGAEGFSSDDLTQINLAYWVYPALEDIATATADPLWRELIASGKRLTHQVSQGSWALPPDWVDLPAGKEPVMAANRPPRFGYEAVRIPLYLVWSGDYDESVVSNSARFWETTSKTGVMPAWVDLQNGSRAEYPAPAGFRAVWELTEKALGKNTTGGVAMISADLNGQDYYSASLTLLSRMAMQERFSR</sequence>
<accession>A0A9X3EHN9</accession>
<dbReference type="SUPFAM" id="SSF48208">
    <property type="entry name" value="Six-hairpin glycosidases"/>
    <property type="match status" value="1"/>
</dbReference>
<proteinExistence type="inferred from homology"/>
<evidence type="ECO:0000313" key="10">
    <source>
        <dbReference type="Proteomes" id="UP001150830"/>
    </source>
</evidence>
<keyword evidence="8" id="KW-0732">Signal</keyword>
<dbReference type="AlphaFoldDB" id="A0A9X3EHN9"/>
<name>A0A9X3EHN9_9GAMM</name>
<keyword evidence="4 9" id="KW-0378">Hydrolase</keyword>
<feature type="chain" id="PRO_5040964226" description="cellulase" evidence="8">
    <location>
        <begin position="21"/>
        <end position="348"/>
    </location>
</feature>
<gene>
    <name evidence="9" type="ORF">OUO13_17240</name>
</gene>
<comment type="caution">
    <text evidence="9">The sequence shown here is derived from an EMBL/GenBank/DDBJ whole genome shotgun (WGS) entry which is preliminary data.</text>
</comment>
<dbReference type="GO" id="GO:0008810">
    <property type="term" value="F:cellulase activity"/>
    <property type="evidence" value="ECO:0007669"/>
    <property type="project" value="UniProtKB-EC"/>
</dbReference>
<dbReference type="InterPro" id="IPR008928">
    <property type="entry name" value="6-hairpin_glycosidase_sf"/>
</dbReference>
<dbReference type="InterPro" id="IPR002037">
    <property type="entry name" value="Glyco_hydro_8"/>
</dbReference>
<evidence type="ECO:0000256" key="5">
    <source>
        <dbReference type="ARBA" id="ARBA00023001"/>
    </source>
</evidence>
<dbReference type="InterPro" id="IPR012341">
    <property type="entry name" value="6hp_glycosidase-like_sf"/>
</dbReference>
<comment type="similarity">
    <text evidence="2">Belongs to the glycosyl hydrolase 8 (cellulase D) family.</text>
</comment>
<keyword evidence="10" id="KW-1185">Reference proteome</keyword>
<evidence type="ECO:0000256" key="1">
    <source>
        <dbReference type="ARBA" id="ARBA00000966"/>
    </source>
</evidence>
<dbReference type="PRINTS" id="PR00735">
    <property type="entry name" value="GLHYDRLASE8"/>
</dbReference>
<evidence type="ECO:0000256" key="8">
    <source>
        <dbReference type="SAM" id="SignalP"/>
    </source>
</evidence>
<evidence type="ECO:0000313" key="9">
    <source>
        <dbReference type="EMBL" id="MCY0966925.1"/>
    </source>
</evidence>
<comment type="catalytic activity">
    <reaction evidence="1">
        <text>Endohydrolysis of (1-&gt;4)-beta-D-glucosidic linkages in cellulose, lichenin and cereal beta-D-glucans.</text>
        <dbReference type="EC" id="3.2.1.4"/>
    </reaction>
</comment>
<evidence type="ECO:0000256" key="6">
    <source>
        <dbReference type="ARBA" id="ARBA00023295"/>
    </source>
</evidence>
<keyword evidence="7" id="KW-0119">Carbohydrate metabolism</keyword>
<keyword evidence="6" id="KW-0326">Glycosidase</keyword>
<organism evidence="9 10">
    <name type="scientific">Parathalassolituus penaei</name>
    <dbReference type="NCBI Taxonomy" id="2997323"/>
    <lineage>
        <taxon>Bacteria</taxon>
        <taxon>Pseudomonadati</taxon>
        <taxon>Pseudomonadota</taxon>
        <taxon>Gammaproteobacteria</taxon>
        <taxon>Oceanospirillales</taxon>
        <taxon>Oceanospirillaceae</taxon>
        <taxon>Parathalassolituus</taxon>
    </lineage>
</organism>
<evidence type="ECO:0000256" key="3">
    <source>
        <dbReference type="ARBA" id="ARBA00012601"/>
    </source>
</evidence>
<dbReference type="GO" id="GO:0030245">
    <property type="term" value="P:cellulose catabolic process"/>
    <property type="evidence" value="ECO:0007669"/>
    <property type="project" value="UniProtKB-KW"/>
</dbReference>
<dbReference type="Gene3D" id="1.50.10.10">
    <property type="match status" value="1"/>
</dbReference>
<dbReference type="RefSeq" id="WP_283175132.1">
    <property type="nucleotide sequence ID" value="NZ_JAPNOA010000058.1"/>
</dbReference>
<dbReference type="PROSITE" id="PS51257">
    <property type="entry name" value="PROKAR_LIPOPROTEIN"/>
    <property type="match status" value="1"/>
</dbReference>
<evidence type="ECO:0000256" key="7">
    <source>
        <dbReference type="ARBA" id="ARBA00023326"/>
    </source>
</evidence>
<evidence type="ECO:0000256" key="2">
    <source>
        <dbReference type="ARBA" id="ARBA00009209"/>
    </source>
</evidence>
<dbReference type="EC" id="3.2.1.4" evidence="3"/>
<dbReference type="Proteomes" id="UP001150830">
    <property type="component" value="Unassembled WGS sequence"/>
</dbReference>
<protein>
    <recommendedName>
        <fullName evidence="3">cellulase</fullName>
        <ecNumber evidence="3">3.2.1.4</ecNumber>
    </recommendedName>
</protein>
<evidence type="ECO:0000256" key="4">
    <source>
        <dbReference type="ARBA" id="ARBA00022801"/>
    </source>
</evidence>
<reference evidence="9" key="1">
    <citation type="submission" date="2022-11" db="EMBL/GenBank/DDBJ databases">
        <title>Parathalassolutuus dongxingensis gen. nov., sp. nov., a novel member of family Oceanospirillaceae isolated from a coastal shrimp pond in Guangxi, China.</title>
        <authorList>
            <person name="Chen H."/>
        </authorList>
    </citation>
    <scope>NUCLEOTIDE SEQUENCE</scope>
    <source>
        <strain evidence="9">G-43</strain>
    </source>
</reference>
<keyword evidence="7" id="KW-0624">Polysaccharide degradation</keyword>
<feature type="signal peptide" evidence="8">
    <location>
        <begin position="1"/>
        <end position="20"/>
    </location>
</feature>